<dbReference type="EMBL" id="JBHRTR010000031">
    <property type="protein sequence ID" value="MFC3229238.1"/>
    <property type="molecule type" value="Genomic_DNA"/>
</dbReference>
<reference evidence="2" key="1">
    <citation type="journal article" date="2019" name="Int. J. Syst. Evol. Microbiol.">
        <title>The Global Catalogue of Microorganisms (GCM) 10K type strain sequencing project: providing services to taxonomists for standard genome sequencing and annotation.</title>
        <authorList>
            <consortium name="The Broad Institute Genomics Platform"/>
            <consortium name="The Broad Institute Genome Sequencing Center for Infectious Disease"/>
            <person name="Wu L."/>
            <person name="Ma J."/>
        </authorList>
    </citation>
    <scope>NUCLEOTIDE SEQUENCE [LARGE SCALE GENOMIC DNA]</scope>
    <source>
        <strain evidence="2">KCTC 42964</strain>
    </source>
</reference>
<dbReference type="RefSeq" id="WP_379903251.1">
    <property type="nucleotide sequence ID" value="NZ_JBHRTR010000031.1"/>
</dbReference>
<organism evidence="1 2">
    <name type="scientific">Marinibaculum pumilum</name>
    <dbReference type="NCBI Taxonomy" id="1766165"/>
    <lineage>
        <taxon>Bacteria</taxon>
        <taxon>Pseudomonadati</taxon>
        <taxon>Pseudomonadota</taxon>
        <taxon>Alphaproteobacteria</taxon>
        <taxon>Rhodospirillales</taxon>
        <taxon>Rhodospirillaceae</taxon>
        <taxon>Marinibaculum</taxon>
    </lineage>
</organism>
<keyword evidence="2" id="KW-1185">Reference proteome</keyword>
<protein>
    <submittedName>
        <fullName evidence="1">Amidoligase family protein</fullName>
    </submittedName>
</protein>
<evidence type="ECO:0000313" key="2">
    <source>
        <dbReference type="Proteomes" id="UP001595528"/>
    </source>
</evidence>
<proteinExistence type="predicted"/>
<sequence length="325" mass="36604">MTCIEGLPEALAFRDGRLRRIGVELEFGNLTVGEAAAIVQRQFGGQVAVTSPHLAWVTGAEAGDFDIRLDSRLAHAEAATGDDLLDLLQREAAEVAGDVLQVWTPCEISAPPMPLSALPMLDRLADALRAAGAHGSGARPHYAYALQLNVEVRSLEAAAVLRLLQAFLLMEDWLRRQCLRDLSRQLTLFVRPFPEAYRRQVLDPGYAPDWQQLIRDHLAANPTRNRDLDLLPLFAHVRPDLVDALVDDMKVSARPAWHYRLPDCRLDEPGWSIATEWRRWVAVERLAADDRRFARVRRAFLDWGGRVDPVEWQSWLAAQRSLEES</sequence>
<name>A0ABV7L3K3_9PROT</name>
<accession>A0ABV7L3K3</accession>
<dbReference type="Pfam" id="PF12224">
    <property type="entry name" value="Amidoligase_2"/>
    <property type="match status" value="1"/>
</dbReference>
<comment type="caution">
    <text evidence="1">The sequence shown here is derived from an EMBL/GenBank/DDBJ whole genome shotgun (WGS) entry which is preliminary data.</text>
</comment>
<dbReference type="InterPro" id="IPR022025">
    <property type="entry name" value="Amidoligase_2"/>
</dbReference>
<gene>
    <name evidence="1" type="ORF">ACFOGJ_18470</name>
</gene>
<dbReference type="Proteomes" id="UP001595528">
    <property type="component" value="Unassembled WGS sequence"/>
</dbReference>
<evidence type="ECO:0000313" key="1">
    <source>
        <dbReference type="EMBL" id="MFC3229238.1"/>
    </source>
</evidence>